<protein>
    <submittedName>
        <fullName evidence="1">34841_t:CDS:1</fullName>
    </submittedName>
</protein>
<dbReference type="EMBL" id="CAJVQC010005249">
    <property type="protein sequence ID" value="CAG8551450.1"/>
    <property type="molecule type" value="Genomic_DNA"/>
</dbReference>
<gene>
    <name evidence="1" type="ORF">RPERSI_LOCUS3977</name>
</gene>
<reference evidence="1" key="1">
    <citation type="submission" date="2021-06" db="EMBL/GenBank/DDBJ databases">
        <authorList>
            <person name="Kallberg Y."/>
            <person name="Tangrot J."/>
            <person name="Rosling A."/>
        </authorList>
    </citation>
    <scope>NUCLEOTIDE SEQUENCE</scope>
    <source>
        <strain evidence="1">MA461A</strain>
    </source>
</reference>
<sequence length="144" mass="15563">MNQKFIFIFTLLAALLTVNAIPFQKRKTEFIVCPGSPDGVFNVKMNPDPVILGQNVTFDIFATVTDDVGDNGSVVVDFNDANDDSLLSQSFDLPSVIKAHSAINDSFSMPVKLSSLPEGYYIQISVISHTNGGPFKEVACAITS</sequence>
<evidence type="ECO:0000313" key="2">
    <source>
        <dbReference type="Proteomes" id="UP000789920"/>
    </source>
</evidence>
<accession>A0ACA9LUB5</accession>
<organism evidence="1 2">
    <name type="scientific">Racocetra persica</name>
    <dbReference type="NCBI Taxonomy" id="160502"/>
    <lineage>
        <taxon>Eukaryota</taxon>
        <taxon>Fungi</taxon>
        <taxon>Fungi incertae sedis</taxon>
        <taxon>Mucoromycota</taxon>
        <taxon>Glomeromycotina</taxon>
        <taxon>Glomeromycetes</taxon>
        <taxon>Diversisporales</taxon>
        <taxon>Gigasporaceae</taxon>
        <taxon>Racocetra</taxon>
    </lineage>
</organism>
<keyword evidence="2" id="KW-1185">Reference proteome</keyword>
<proteinExistence type="predicted"/>
<comment type="caution">
    <text evidence="1">The sequence shown here is derived from an EMBL/GenBank/DDBJ whole genome shotgun (WGS) entry which is preliminary data.</text>
</comment>
<dbReference type="Proteomes" id="UP000789920">
    <property type="component" value="Unassembled WGS sequence"/>
</dbReference>
<evidence type="ECO:0000313" key="1">
    <source>
        <dbReference type="EMBL" id="CAG8551450.1"/>
    </source>
</evidence>
<name>A0ACA9LUB5_9GLOM</name>